<reference evidence="1 2" key="1">
    <citation type="submission" date="2016-10" db="EMBL/GenBank/DDBJ databases">
        <authorList>
            <person name="de Groot N.N."/>
        </authorList>
    </citation>
    <scope>NUCLEOTIDE SEQUENCE [LARGE SCALE GENOMIC DNA]</scope>
    <source>
        <strain evidence="1 2">ATCC 35958</strain>
    </source>
</reference>
<dbReference type="EMBL" id="FOGD01000007">
    <property type="protein sequence ID" value="SER36731.1"/>
    <property type="molecule type" value="Genomic_DNA"/>
</dbReference>
<evidence type="ECO:0000313" key="2">
    <source>
        <dbReference type="Proteomes" id="UP000199766"/>
    </source>
</evidence>
<keyword evidence="2" id="KW-1185">Reference proteome</keyword>
<sequence length="179" mass="19953">MVSLNADSKKMNATTPPHRANQIEWQIWADELRHAPQQAVSDLLRGAACISPFERAAPHEFLLAILPRSSRSVSRALLGEPTPTPPEPDPTADLPSCLDAGLHAWLLAQRQAPLPPAHKLGAYAAQVCEALQWPLYFTLPQTRTALNADQERWLPWLQSLVITPCRAPERDYLQLLTFI</sequence>
<dbReference type="STRING" id="180197.SAMN02982919_02259"/>
<protein>
    <submittedName>
        <fullName evidence="1">Uncharacterized protein</fullName>
    </submittedName>
</protein>
<dbReference type="AlphaFoldDB" id="A0A1H9NLH3"/>
<gene>
    <name evidence="1" type="ORF">SAMN02982919_02259</name>
</gene>
<evidence type="ECO:0000313" key="1">
    <source>
        <dbReference type="EMBL" id="SER36731.1"/>
    </source>
</evidence>
<proteinExistence type="predicted"/>
<name>A0A1H9NLH3_9BURK</name>
<dbReference type="Proteomes" id="UP000199766">
    <property type="component" value="Unassembled WGS sequence"/>
</dbReference>
<organism evidence="1 2">
    <name type="scientific">Giesbergeria anulus</name>
    <dbReference type="NCBI Taxonomy" id="180197"/>
    <lineage>
        <taxon>Bacteria</taxon>
        <taxon>Pseudomonadati</taxon>
        <taxon>Pseudomonadota</taxon>
        <taxon>Betaproteobacteria</taxon>
        <taxon>Burkholderiales</taxon>
        <taxon>Comamonadaceae</taxon>
        <taxon>Giesbergeria</taxon>
    </lineage>
</organism>
<accession>A0A1H9NLH3</accession>